<name>A0A8D9BJB6_9HEMI</name>
<dbReference type="Gene3D" id="1.20.1070.10">
    <property type="entry name" value="Rhodopsin 7-helix transmembrane proteins"/>
    <property type="match status" value="1"/>
</dbReference>
<dbReference type="AlphaFoldDB" id="A0A8D9BJB6"/>
<proteinExistence type="predicted"/>
<organism evidence="1">
    <name type="scientific">Cacopsylla melanoneura</name>
    <dbReference type="NCBI Taxonomy" id="428564"/>
    <lineage>
        <taxon>Eukaryota</taxon>
        <taxon>Metazoa</taxon>
        <taxon>Ecdysozoa</taxon>
        <taxon>Arthropoda</taxon>
        <taxon>Hexapoda</taxon>
        <taxon>Insecta</taxon>
        <taxon>Pterygota</taxon>
        <taxon>Neoptera</taxon>
        <taxon>Paraneoptera</taxon>
        <taxon>Hemiptera</taxon>
        <taxon>Sternorrhyncha</taxon>
        <taxon>Psylloidea</taxon>
        <taxon>Psyllidae</taxon>
        <taxon>Psyllinae</taxon>
        <taxon>Cacopsylla</taxon>
    </lineage>
</organism>
<dbReference type="EMBL" id="HBUF01456524">
    <property type="protein sequence ID" value="CAG6743932.1"/>
    <property type="molecule type" value="Transcribed_RNA"/>
</dbReference>
<dbReference type="EMBL" id="HBUF01627592">
    <property type="protein sequence ID" value="CAG6782496.1"/>
    <property type="molecule type" value="Transcribed_RNA"/>
</dbReference>
<evidence type="ECO:0000313" key="1">
    <source>
        <dbReference type="EMBL" id="CAG6782496.1"/>
    </source>
</evidence>
<dbReference type="SUPFAM" id="SSF81321">
    <property type="entry name" value="Family A G protein-coupled receptor-like"/>
    <property type="match status" value="1"/>
</dbReference>
<accession>A0A8D9BJB6</accession>
<protein>
    <submittedName>
        <fullName evidence="1">Uncharacterized protein</fullName>
    </submittedName>
</protein>
<sequence>MYASRILIHINSAINPILYNLMSSKFRNGFYKLFFVNNRLCCELLFCTNIFCPNIQRKNTLTNSLVTTTTTNLTTSSMIKHQYSISSVHSTKSVKKQSVKASGRRQKRQCGGVGKVNGAFEETGGKTKQHRCHYCSSQVTILQSH</sequence>
<reference evidence="1" key="1">
    <citation type="submission" date="2021-05" db="EMBL/GenBank/DDBJ databases">
        <authorList>
            <person name="Alioto T."/>
            <person name="Alioto T."/>
            <person name="Gomez Garrido J."/>
        </authorList>
    </citation>
    <scope>NUCLEOTIDE SEQUENCE</scope>
</reference>